<dbReference type="Gene3D" id="1.25.10.10">
    <property type="entry name" value="Leucine-rich Repeat Variant"/>
    <property type="match status" value="2"/>
</dbReference>
<dbReference type="InterPro" id="IPR011989">
    <property type="entry name" value="ARM-like"/>
</dbReference>
<comment type="caution">
    <text evidence="3">The sequence shown here is derived from an EMBL/GenBank/DDBJ whole genome shotgun (WGS) entry which is preliminary data.</text>
</comment>
<dbReference type="PANTHER" id="PTHR13554">
    <property type="entry name" value="26S PROTEASOME NON-ATPASE REGULATORY SUBUNIT 5-RELATED"/>
    <property type="match status" value="1"/>
</dbReference>
<organism evidence="3 4">
    <name type="scientific">Pieris brassicae</name>
    <name type="common">White butterfly</name>
    <name type="synonym">Large white butterfly</name>
    <dbReference type="NCBI Taxonomy" id="7116"/>
    <lineage>
        <taxon>Eukaryota</taxon>
        <taxon>Metazoa</taxon>
        <taxon>Ecdysozoa</taxon>
        <taxon>Arthropoda</taxon>
        <taxon>Hexapoda</taxon>
        <taxon>Insecta</taxon>
        <taxon>Pterygota</taxon>
        <taxon>Neoptera</taxon>
        <taxon>Endopterygota</taxon>
        <taxon>Lepidoptera</taxon>
        <taxon>Glossata</taxon>
        <taxon>Ditrysia</taxon>
        <taxon>Papilionoidea</taxon>
        <taxon>Pieridae</taxon>
        <taxon>Pierinae</taxon>
        <taxon>Pieris</taxon>
    </lineage>
</organism>
<dbReference type="Proteomes" id="UP001152562">
    <property type="component" value="Unassembled WGS sequence"/>
</dbReference>
<dbReference type="EMBL" id="CALOZG010000016">
    <property type="protein sequence ID" value="CAH4031539.1"/>
    <property type="molecule type" value="Genomic_DNA"/>
</dbReference>
<dbReference type="InterPro" id="IPR016024">
    <property type="entry name" value="ARM-type_fold"/>
</dbReference>
<dbReference type="OrthoDB" id="10250600at2759"/>
<dbReference type="Pfam" id="PF10508">
    <property type="entry name" value="Proteasom_PSMB"/>
    <property type="match status" value="1"/>
</dbReference>
<sequence>MEQYNIFIENLRNKELRLQALNDLKNLLNFTPPAHVLPVIKNIGINEIFKCLNDSDKSHVDLSCELLKTCFNMFEPEDVVRNYITYIMYLLRHETPCVRQLAIDVIYKVFTSSPGTFSFPEHIDVFVAISQMAGDQDVGIANKAILITSNLPQDTYSKVLEEMKIILEYNSSSKCNAFEIIVNISKKSNELFEVCKDHGYIDFMVSELETDDILYQLNILELLSQLAIVSYGISYLIKNGLFRKMVQKLQDLENNPLKALLITGYIKFFGTVTYHYSKEVIHEYPVLIEFLLESFDEVEPTIFPVVLDTLGVIGSTIEGKLSMVAFGSKYTLAVEKIGELIKNSGTDIKIRALYCFANLIDIERDLKKCPADHRVTLMTREWFRSLSKQPSSVEVLFGLCKNPFPDIQFAAFIFLDAVCQHHWGQELVANCAGFIEFLLDRNVDLIKQLKEVKYDVIKRLSMSTAFDANILMRLQTYVEQGPFFSESELQVAIEESPS</sequence>
<evidence type="ECO:0000256" key="2">
    <source>
        <dbReference type="ARBA" id="ARBA00014933"/>
    </source>
</evidence>
<proteinExistence type="inferred from homology"/>
<keyword evidence="4" id="KW-1185">Reference proteome</keyword>
<dbReference type="SUPFAM" id="SSF48371">
    <property type="entry name" value="ARM repeat"/>
    <property type="match status" value="1"/>
</dbReference>
<reference evidence="3" key="1">
    <citation type="submission" date="2022-05" db="EMBL/GenBank/DDBJ databases">
        <authorList>
            <person name="Okamura Y."/>
        </authorList>
    </citation>
    <scope>NUCLEOTIDE SEQUENCE</scope>
</reference>
<evidence type="ECO:0000313" key="3">
    <source>
        <dbReference type="EMBL" id="CAH4031539.1"/>
    </source>
</evidence>
<dbReference type="InterPro" id="IPR019538">
    <property type="entry name" value="PSMD5"/>
</dbReference>
<name>A0A9P0XE43_PIEBR</name>
<evidence type="ECO:0000313" key="4">
    <source>
        <dbReference type="Proteomes" id="UP001152562"/>
    </source>
</evidence>
<dbReference type="GO" id="GO:0043248">
    <property type="term" value="P:proteasome assembly"/>
    <property type="evidence" value="ECO:0007669"/>
    <property type="project" value="InterPro"/>
</dbReference>
<dbReference type="GO" id="GO:0005829">
    <property type="term" value="C:cytosol"/>
    <property type="evidence" value="ECO:0007669"/>
    <property type="project" value="TreeGrafter"/>
</dbReference>
<dbReference type="PANTHER" id="PTHR13554:SF10">
    <property type="entry name" value="26S PROTEASOME NON-ATPASE REGULATORY SUBUNIT 5"/>
    <property type="match status" value="1"/>
</dbReference>
<comment type="similarity">
    <text evidence="1">Belongs to the proteasome subunit S5B/HSM3 family.</text>
</comment>
<dbReference type="AlphaFoldDB" id="A0A9P0XE43"/>
<evidence type="ECO:0000256" key="1">
    <source>
        <dbReference type="ARBA" id="ARBA00006823"/>
    </source>
</evidence>
<protein>
    <recommendedName>
        <fullName evidence="2">26S proteasome non-ATPase regulatory subunit 5</fullName>
    </recommendedName>
</protein>
<gene>
    <name evidence="3" type="ORF">PIBRA_LOCUS8024</name>
</gene>
<accession>A0A9P0XE43</accession>